<keyword evidence="7" id="KW-0677">Repeat</keyword>
<feature type="compositionally biased region" description="Low complexity" evidence="14">
    <location>
        <begin position="65"/>
        <end position="78"/>
    </location>
</feature>
<keyword evidence="8" id="KW-0460">Magnesium</keyword>
<evidence type="ECO:0000256" key="10">
    <source>
        <dbReference type="ARBA" id="ARBA00041392"/>
    </source>
</evidence>
<dbReference type="EMBL" id="JAPDMZ010000119">
    <property type="protein sequence ID" value="KAK0549180.1"/>
    <property type="molecule type" value="Genomic_DNA"/>
</dbReference>
<evidence type="ECO:0000256" key="8">
    <source>
        <dbReference type="ARBA" id="ARBA00022842"/>
    </source>
</evidence>
<reference evidence="15" key="1">
    <citation type="journal article" date="2023" name="PhytoFront">
        <title>Draft Genome Resources of Seven Strains of Tilletia horrida, Causal Agent of Kernel Smut of Rice.</title>
        <authorList>
            <person name="Khanal S."/>
            <person name="Antony Babu S."/>
            <person name="Zhou X.G."/>
        </authorList>
    </citation>
    <scope>NUCLEOTIDE SEQUENCE</scope>
    <source>
        <strain evidence="15">TX6</strain>
    </source>
</reference>
<comment type="caution">
    <text evidence="15">The sequence shown here is derived from an EMBL/GenBank/DDBJ whole genome shotgun (WGS) entry which is preliminary data.</text>
</comment>
<dbReference type="EC" id="2.5.1.59" evidence="3"/>
<feature type="region of interest" description="Disordered" evidence="14">
    <location>
        <begin position="63"/>
        <end position="88"/>
    </location>
</feature>
<evidence type="ECO:0000256" key="6">
    <source>
        <dbReference type="ARBA" id="ARBA00022679"/>
    </source>
</evidence>
<keyword evidence="5" id="KW-0637">Prenyltransferase</keyword>
<feature type="compositionally biased region" description="Basic and acidic residues" evidence="14">
    <location>
        <begin position="79"/>
        <end position="88"/>
    </location>
</feature>
<keyword evidence="6 15" id="KW-0808">Transferase</keyword>
<organism evidence="15 16">
    <name type="scientific">Tilletia horrida</name>
    <dbReference type="NCBI Taxonomy" id="155126"/>
    <lineage>
        <taxon>Eukaryota</taxon>
        <taxon>Fungi</taxon>
        <taxon>Dikarya</taxon>
        <taxon>Basidiomycota</taxon>
        <taxon>Ustilaginomycotina</taxon>
        <taxon>Exobasidiomycetes</taxon>
        <taxon>Tilletiales</taxon>
        <taxon>Tilletiaceae</taxon>
        <taxon>Tilletia</taxon>
    </lineage>
</organism>
<evidence type="ECO:0000256" key="2">
    <source>
        <dbReference type="ARBA" id="ARBA00006734"/>
    </source>
</evidence>
<name>A0AAN6JT42_9BASI</name>
<comment type="similarity">
    <text evidence="2">Belongs to the protein prenyltransferase subunit alpha family.</text>
</comment>
<dbReference type="SUPFAM" id="SSF48439">
    <property type="entry name" value="Protein prenylyltransferase"/>
    <property type="match status" value="1"/>
</dbReference>
<dbReference type="Proteomes" id="UP001176517">
    <property type="component" value="Unassembled WGS sequence"/>
</dbReference>
<evidence type="ECO:0000256" key="14">
    <source>
        <dbReference type="SAM" id="MobiDB-lite"/>
    </source>
</evidence>
<dbReference type="GO" id="GO:0004660">
    <property type="term" value="F:protein farnesyltransferase activity"/>
    <property type="evidence" value="ECO:0007669"/>
    <property type="project" value="UniProtKB-EC"/>
</dbReference>
<dbReference type="PANTHER" id="PTHR11129:SF1">
    <property type="entry name" value="PROTEIN FARNESYLTRANSFERASE_GERANYLGERANYLTRANSFERASE TYPE-1 SUBUNIT ALPHA"/>
    <property type="match status" value="1"/>
</dbReference>
<evidence type="ECO:0000256" key="4">
    <source>
        <dbReference type="ARBA" id="ARBA00012702"/>
    </source>
</evidence>
<dbReference type="PANTHER" id="PTHR11129">
    <property type="entry name" value="PROTEIN FARNESYLTRANSFERASE ALPHA SUBUNIT/RAB GERANYLGERANYL TRANSFERASE ALPHA SUBUNIT"/>
    <property type="match status" value="1"/>
</dbReference>
<proteinExistence type="inferred from homology"/>
<dbReference type="AlphaFoldDB" id="A0AAN6JT42"/>
<evidence type="ECO:0000313" key="16">
    <source>
        <dbReference type="Proteomes" id="UP001176517"/>
    </source>
</evidence>
<evidence type="ECO:0000256" key="1">
    <source>
        <dbReference type="ARBA" id="ARBA00001946"/>
    </source>
</evidence>
<feature type="non-terminal residue" evidence="15">
    <location>
        <position position="1"/>
    </location>
</feature>
<evidence type="ECO:0000256" key="3">
    <source>
        <dbReference type="ARBA" id="ARBA00012700"/>
    </source>
</evidence>
<evidence type="ECO:0000313" key="15">
    <source>
        <dbReference type="EMBL" id="KAK0549180.1"/>
    </source>
</evidence>
<evidence type="ECO:0000256" key="7">
    <source>
        <dbReference type="ARBA" id="ARBA00022737"/>
    </source>
</evidence>
<dbReference type="Pfam" id="PF01239">
    <property type="entry name" value="PPTA"/>
    <property type="match status" value="3"/>
</dbReference>
<evidence type="ECO:0000256" key="13">
    <source>
        <dbReference type="ARBA" id="ARBA00043219"/>
    </source>
</evidence>
<evidence type="ECO:0000256" key="5">
    <source>
        <dbReference type="ARBA" id="ARBA00022602"/>
    </source>
</evidence>
<feature type="region of interest" description="Disordered" evidence="14">
    <location>
        <begin position="229"/>
        <end position="248"/>
    </location>
</feature>
<dbReference type="InterPro" id="IPR002088">
    <property type="entry name" value="Prenyl_trans_a"/>
</dbReference>
<evidence type="ECO:0000256" key="9">
    <source>
        <dbReference type="ARBA" id="ARBA00040965"/>
    </source>
</evidence>
<accession>A0AAN6JT42</accession>
<dbReference type="GO" id="GO:0004662">
    <property type="term" value="F:CAAX-protein geranylgeranyltransferase activity"/>
    <property type="evidence" value="ECO:0007669"/>
    <property type="project" value="UniProtKB-EC"/>
</dbReference>
<dbReference type="PROSITE" id="PS51147">
    <property type="entry name" value="PFTA"/>
    <property type="match status" value="3"/>
</dbReference>
<sequence>QQRKRIVVALDDPSRELEFTARILDIDSKNYHTWVYRQWVLCRFGGLPASSALKGTATAADVALPPSSVPSSHPSSSSTKEETRSERTFPELWSGELAYTDQLLEEDVRNNSAWNHRFFVLFASERAKACEADSDGTDEVGWVRREIGFTKAQIAMTPNNASAWNYLRGISRLNPTHSTSPLRSQASFALSLIPSHAEARASPSMDSGGLTSWYALEWLLDCEQEAAQEQLSASSSGTEQAQSESKRQIEDQTRLILARLLVADPMRKRYWHYKAERIPATSN</sequence>
<comment type="cofactor">
    <cofactor evidence="1">
        <name>Mg(2+)</name>
        <dbReference type="ChEBI" id="CHEBI:18420"/>
    </cofactor>
</comment>
<dbReference type="Gene3D" id="1.25.40.120">
    <property type="entry name" value="Protein prenylyltransferase"/>
    <property type="match status" value="2"/>
</dbReference>
<evidence type="ECO:0000256" key="12">
    <source>
        <dbReference type="ARBA" id="ARBA00043086"/>
    </source>
</evidence>
<keyword evidence="16" id="KW-1185">Reference proteome</keyword>
<dbReference type="GO" id="GO:0005953">
    <property type="term" value="C:CAAX-protein geranylgeranyltransferase complex"/>
    <property type="evidence" value="ECO:0007669"/>
    <property type="project" value="TreeGrafter"/>
</dbReference>
<protein>
    <recommendedName>
        <fullName evidence="9">Protein farnesyltransferase/geranylgeranyltransferase type-1 subunit alpha</fullName>
        <ecNumber evidence="4">2.5.1.58</ecNumber>
        <ecNumber evidence="3">2.5.1.59</ecNumber>
    </recommendedName>
    <alternativeName>
        <fullName evidence="12">CAAX farnesyltransferase subunit alpha</fullName>
    </alternativeName>
    <alternativeName>
        <fullName evidence="11">FTase-alpha</fullName>
    </alternativeName>
    <alternativeName>
        <fullName evidence="10">Ras proteins prenyltransferase subunit alpha</fullName>
    </alternativeName>
    <alternativeName>
        <fullName evidence="13">Type I protein geranyl-geranyltransferase subunit alpha</fullName>
    </alternativeName>
</protein>
<gene>
    <name evidence="15" type="primary">RAM2_2</name>
    <name evidence="15" type="ORF">OC846_004201</name>
</gene>
<evidence type="ECO:0000256" key="11">
    <source>
        <dbReference type="ARBA" id="ARBA00042436"/>
    </source>
</evidence>
<dbReference type="GO" id="GO:0005965">
    <property type="term" value="C:protein farnesyltransferase complex"/>
    <property type="evidence" value="ECO:0007669"/>
    <property type="project" value="TreeGrafter"/>
</dbReference>
<dbReference type="EC" id="2.5.1.58" evidence="4"/>